<evidence type="ECO:0000256" key="8">
    <source>
        <dbReference type="ARBA" id="ARBA00022741"/>
    </source>
</evidence>
<evidence type="ECO:0000256" key="9">
    <source>
        <dbReference type="ARBA" id="ARBA00022840"/>
    </source>
</evidence>
<dbReference type="InterPro" id="IPR004532">
    <property type="entry name" value="Phe-tRNA-ligase_IIc_bsu_bact"/>
</dbReference>
<gene>
    <name evidence="20" type="primary">pheT_2</name>
    <name evidence="15" type="synonym">pheT</name>
    <name evidence="20" type="ORF">NCTC11062_01186</name>
</gene>
<dbReference type="SUPFAM" id="SSF46955">
    <property type="entry name" value="Putative DNA-binding domain"/>
    <property type="match status" value="1"/>
</dbReference>
<dbReference type="GO" id="GO:0000287">
    <property type="term" value="F:magnesium ion binding"/>
    <property type="evidence" value="ECO:0007669"/>
    <property type="project" value="UniProtKB-UniRule"/>
</dbReference>
<dbReference type="NCBIfam" id="NF045760">
    <property type="entry name" value="YtpR"/>
    <property type="match status" value="1"/>
</dbReference>
<feature type="binding site" evidence="15">
    <location>
        <position position="469"/>
    </location>
    <ligand>
        <name>Mg(2+)</name>
        <dbReference type="ChEBI" id="CHEBI:18420"/>
        <note>shared with alpha subunit</note>
    </ligand>
</feature>
<evidence type="ECO:0000259" key="18">
    <source>
        <dbReference type="PROSITE" id="PS51447"/>
    </source>
</evidence>
<dbReference type="GO" id="GO:0005524">
    <property type="term" value="F:ATP binding"/>
    <property type="evidence" value="ECO:0007669"/>
    <property type="project" value="UniProtKB-UniRule"/>
</dbReference>
<dbReference type="GO" id="GO:0009328">
    <property type="term" value="C:phenylalanine-tRNA ligase complex"/>
    <property type="evidence" value="ECO:0007669"/>
    <property type="project" value="TreeGrafter"/>
</dbReference>
<keyword evidence="8 15" id="KW-0547">Nucleotide-binding</keyword>
<evidence type="ECO:0000313" key="21">
    <source>
        <dbReference type="Proteomes" id="UP000403538"/>
    </source>
</evidence>
<sequence length="801" mass="87403">MLVSYKWLKELVDVDVLSEELAEKMSTTGIEVEGVSSPAEGLSKIVVGEVISCEDVAETHLHVCQVNVGEEALRQIVCGAPNIRAGIKVMVALPGARIADNYKIKKGKIRGLESLGMICSLGELGISDSVVPKEFSDGIQILPEEAVPGDSVFPYLDLDDEIIELSITPNRADALSMRGVAYEVAAIYDKSVHFKDFPLLEAQEQAAEQLSVAIETDKASFYAARILENVTIAPSPQWLQNLLMNAGIRPINNVVDVTNYILLYFGQPMHAFDLDTFKGNQIVVREAHAGEKLVTLDDEERELETSDLVIAVADKPVALAGVMGGAATEISPQSSRVVLEAAVFDGTSIRKTSGRLNLRSESSSRFEKGINLATVTEALDAAASMIADLAGATLQAGIVSAGQVDTSDVEVVSTLADVNRVLGTELTYTDIEDVFRRLGFGFTGNAEEFTVSVPRRRWDIHIEADLYEEIARIYGYDKLPATLPKDDGTAGELTETQKLRRKVRTVAEGAGLTEVITYALTTPEKAVQFSTNPSNLTELMWPMTVDRSVLRQNMVAGILDTVAYNVARKNKDLALYEIGKVFEQKGNPQEELPTEINSFAFALTGLVTEKDFQTPAVPVDFFYAKGVLEALFDRLGLKVEYTVTQALASMHPGRTAAILLDGQVIGFVGQVHPVTAKDYNIPETYVAEINLTAIEQVIQPAKPFVEITKFPAVTRDIALLLKAEISHKEVVEAIEAAGVKRLTDIKLFDVFSGEKLGLGMKSMAYTLTFQNPEDTLEDEEVARYMEKIQKSLEVTIGAEVR</sequence>
<dbReference type="Gene3D" id="3.50.40.10">
    <property type="entry name" value="Phenylalanyl-trna Synthetase, Chain B, domain 3"/>
    <property type="match status" value="1"/>
</dbReference>
<comment type="subunit">
    <text evidence="3 15">Tetramer of two alpha and two beta subunits.</text>
</comment>
<dbReference type="InterPro" id="IPR045864">
    <property type="entry name" value="aa-tRNA-synth_II/BPL/LPL"/>
</dbReference>
<dbReference type="InterPro" id="IPR020825">
    <property type="entry name" value="Phe-tRNA_synthase-like_B3/B4"/>
</dbReference>
<evidence type="ECO:0000256" key="6">
    <source>
        <dbReference type="ARBA" id="ARBA00022598"/>
    </source>
</evidence>
<dbReference type="SUPFAM" id="SSF50249">
    <property type="entry name" value="Nucleic acid-binding proteins"/>
    <property type="match status" value="1"/>
</dbReference>
<dbReference type="SUPFAM" id="SSF56037">
    <property type="entry name" value="PheT/TilS domain"/>
    <property type="match status" value="1"/>
</dbReference>
<dbReference type="FunFam" id="2.40.50.140:FF:000045">
    <property type="entry name" value="Phenylalanine--tRNA ligase beta subunit"/>
    <property type="match status" value="1"/>
</dbReference>
<accession>A0A4U9ZBP7</accession>
<dbReference type="PROSITE" id="PS50886">
    <property type="entry name" value="TRBD"/>
    <property type="match status" value="1"/>
</dbReference>
<feature type="domain" description="B5" evidence="19">
    <location>
        <begin position="406"/>
        <end position="481"/>
    </location>
</feature>
<dbReference type="Gene3D" id="2.40.50.140">
    <property type="entry name" value="Nucleic acid-binding proteins"/>
    <property type="match status" value="1"/>
</dbReference>
<dbReference type="InterPro" id="IPR005147">
    <property type="entry name" value="tRNA_synthase_B5-dom"/>
</dbReference>
<feature type="binding site" evidence="15">
    <location>
        <position position="459"/>
    </location>
    <ligand>
        <name>Mg(2+)</name>
        <dbReference type="ChEBI" id="CHEBI:18420"/>
        <note>shared with alpha subunit</note>
    </ligand>
</feature>
<dbReference type="InterPro" id="IPR002547">
    <property type="entry name" value="tRNA-bd_dom"/>
</dbReference>
<dbReference type="Gene3D" id="3.30.56.10">
    <property type="match status" value="2"/>
</dbReference>
<proteinExistence type="inferred from homology"/>
<dbReference type="InterPro" id="IPR033714">
    <property type="entry name" value="tRNA_bind_bactPheRS"/>
</dbReference>
<dbReference type="EMBL" id="CABEID010000001">
    <property type="protein sequence ID" value="VTS37006.1"/>
    <property type="molecule type" value="Genomic_DNA"/>
</dbReference>
<dbReference type="InterPro" id="IPR009061">
    <property type="entry name" value="DNA-bd_dom_put_sf"/>
</dbReference>
<dbReference type="PANTHER" id="PTHR10947">
    <property type="entry name" value="PHENYLALANYL-TRNA SYNTHETASE BETA CHAIN AND LEUCINE-RICH REPEAT-CONTAINING PROTEIN 47"/>
    <property type="match status" value="1"/>
</dbReference>
<evidence type="ECO:0000256" key="14">
    <source>
        <dbReference type="ARBA" id="ARBA00049255"/>
    </source>
</evidence>
<dbReference type="HAMAP" id="MF_00283">
    <property type="entry name" value="Phe_tRNA_synth_beta1"/>
    <property type="match status" value="1"/>
</dbReference>
<dbReference type="GO" id="GO:0004826">
    <property type="term" value="F:phenylalanine-tRNA ligase activity"/>
    <property type="evidence" value="ECO:0007669"/>
    <property type="project" value="UniProtKB-UniRule"/>
</dbReference>
<dbReference type="InterPro" id="IPR041616">
    <property type="entry name" value="PheRS_beta_core"/>
</dbReference>
<keyword evidence="5 16" id="KW-0820">tRNA-binding</keyword>
<dbReference type="GO" id="GO:0000049">
    <property type="term" value="F:tRNA binding"/>
    <property type="evidence" value="ECO:0007669"/>
    <property type="project" value="UniProtKB-UniRule"/>
</dbReference>
<dbReference type="Gene3D" id="3.30.70.380">
    <property type="entry name" value="Ferrodoxin-fold anticodon-binding domain"/>
    <property type="match status" value="1"/>
</dbReference>
<evidence type="ECO:0000256" key="16">
    <source>
        <dbReference type="PROSITE-ProRule" id="PRU00209"/>
    </source>
</evidence>
<dbReference type="Proteomes" id="UP000403538">
    <property type="component" value="Unassembled WGS sequence"/>
</dbReference>
<dbReference type="PROSITE" id="PS51483">
    <property type="entry name" value="B5"/>
    <property type="match status" value="1"/>
</dbReference>
<comment type="subcellular location">
    <subcellularLocation>
        <location evidence="1 15">Cytoplasm</location>
    </subcellularLocation>
</comment>
<dbReference type="GO" id="GO:0006432">
    <property type="term" value="P:phenylalanyl-tRNA aminoacylation"/>
    <property type="evidence" value="ECO:0007669"/>
    <property type="project" value="UniProtKB-UniRule"/>
</dbReference>
<evidence type="ECO:0000259" key="19">
    <source>
        <dbReference type="PROSITE" id="PS51483"/>
    </source>
</evidence>
<evidence type="ECO:0000256" key="11">
    <source>
        <dbReference type="ARBA" id="ARBA00022884"/>
    </source>
</evidence>
<dbReference type="InterPro" id="IPR036690">
    <property type="entry name" value="Fdx_antiC-bd_sf"/>
</dbReference>
<evidence type="ECO:0000256" key="12">
    <source>
        <dbReference type="ARBA" id="ARBA00022917"/>
    </source>
</evidence>
<keyword evidence="9 15" id="KW-0067">ATP-binding</keyword>
<evidence type="ECO:0000256" key="5">
    <source>
        <dbReference type="ARBA" id="ARBA00022555"/>
    </source>
</evidence>
<evidence type="ECO:0000256" key="10">
    <source>
        <dbReference type="ARBA" id="ARBA00022842"/>
    </source>
</evidence>
<keyword evidence="7 15" id="KW-0479">Metal-binding</keyword>
<dbReference type="FunFam" id="3.30.70.380:FF:000001">
    <property type="entry name" value="Phenylalanine--tRNA ligase beta subunit"/>
    <property type="match status" value="1"/>
</dbReference>
<keyword evidence="10 15" id="KW-0460">Magnesium</keyword>
<dbReference type="SUPFAM" id="SSF54991">
    <property type="entry name" value="Anticodon-binding domain of PheRS"/>
    <property type="match status" value="1"/>
</dbReference>
<dbReference type="AlphaFoldDB" id="A0A4U9ZBP7"/>
<keyword evidence="11 16" id="KW-0694">RNA-binding</keyword>
<keyword evidence="13 15" id="KW-0030">Aminoacyl-tRNA synthetase</keyword>
<dbReference type="InterPro" id="IPR012340">
    <property type="entry name" value="NA-bd_OB-fold"/>
</dbReference>
<dbReference type="EC" id="6.1.1.20" evidence="15"/>
<feature type="binding site" evidence="15">
    <location>
        <position position="465"/>
    </location>
    <ligand>
        <name>Mg(2+)</name>
        <dbReference type="ChEBI" id="CHEBI:18420"/>
        <note>shared with alpha subunit</note>
    </ligand>
</feature>
<feature type="domain" description="FDX-ACB" evidence="18">
    <location>
        <begin position="708"/>
        <end position="801"/>
    </location>
</feature>
<evidence type="ECO:0000256" key="15">
    <source>
        <dbReference type="HAMAP-Rule" id="MF_00283"/>
    </source>
</evidence>
<dbReference type="Pfam" id="PF17759">
    <property type="entry name" value="tRNA_synthFbeta"/>
    <property type="match status" value="1"/>
</dbReference>
<dbReference type="PROSITE" id="PS51447">
    <property type="entry name" value="FDX_ACB"/>
    <property type="match status" value="1"/>
</dbReference>
<comment type="similarity">
    <text evidence="2 15">Belongs to the phenylalanyl-tRNA synthetase beta subunit family. Type 1 subfamily.</text>
</comment>
<dbReference type="SUPFAM" id="SSF55681">
    <property type="entry name" value="Class II aaRS and biotin synthetases"/>
    <property type="match status" value="1"/>
</dbReference>
<dbReference type="FunFam" id="3.30.930.10:FF:000022">
    <property type="entry name" value="Phenylalanine--tRNA ligase beta subunit"/>
    <property type="match status" value="1"/>
</dbReference>
<dbReference type="Pfam" id="PF03484">
    <property type="entry name" value="B5"/>
    <property type="match status" value="1"/>
</dbReference>
<protein>
    <recommendedName>
        <fullName evidence="15">Phenylalanine--tRNA ligase beta subunit</fullName>
        <ecNumber evidence="15">6.1.1.20</ecNumber>
    </recommendedName>
    <alternativeName>
        <fullName evidence="15">Phenylalanyl-tRNA synthetase beta subunit</fullName>
        <shortName evidence="15">PheRS</shortName>
    </alternativeName>
</protein>
<feature type="binding site" evidence="15">
    <location>
        <position position="468"/>
    </location>
    <ligand>
        <name>Mg(2+)</name>
        <dbReference type="ChEBI" id="CHEBI:18420"/>
        <note>shared with alpha subunit</note>
    </ligand>
</feature>
<evidence type="ECO:0000256" key="1">
    <source>
        <dbReference type="ARBA" id="ARBA00004496"/>
    </source>
</evidence>
<dbReference type="SMART" id="SM00873">
    <property type="entry name" value="B3_4"/>
    <property type="match status" value="1"/>
</dbReference>
<dbReference type="Pfam" id="PF01588">
    <property type="entry name" value="tRNA_bind"/>
    <property type="match status" value="1"/>
</dbReference>
<dbReference type="CDD" id="cd02796">
    <property type="entry name" value="tRNA_bind_bactPheRS"/>
    <property type="match status" value="1"/>
</dbReference>
<comment type="catalytic activity">
    <reaction evidence="14 15">
        <text>tRNA(Phe) + L-phenylalanine + ATP = L-phenylalanyl-tRNA(Phe) + AMP + diphosphate + H(+)</text>
        <dbReference type="Rhea" id="RHEA:19413"/>
        <dbReference type="Rhea" id="RHEA-COMP:9668"/>
        <dbReference type="Rhea" id="RHEA-COMP:9699"/>
        <dbReference type="ChEBI" id="CHEBI:15378"/>
        <dbReference type="ChEBI" id="CHEBI:30616"/>
        <dbReference type="ChEBI" id="CHEBI:33019"/>
        <dbReference type="ChEBI" id="CHEBI:58095"/>
        <dbReference type="ChEBI" id="CHEBI:78442"/>
        <dbReference type="ChEBI" id="CHEBI:78531"/>
        <dbReference type="ChEBI" id="CHEBI:456215"/>
        <dbReference type="EC" id="6.1.1.20"/>
    </reaction>
</comment>
<keyword evidence="12 15" id="KW-0648">Protein biosynthesis</keyword>
<dbReference type="PANTHER" id="PTHR10947:SF0">
    <property type="entry name" value="PHENYLALANINE--TRNA LIGASE BETA SUBUNIT"/>
    <property type="match status" value="1"/>
</dbReference>
<dbReference type="RefSeq" id="WP_143876611.1">
    <property type="nucleotide sequence ID" value="NZ_CABEID010000001.1"/>
</dbReference>
<dbReference type="InterPro" id="IPR005121">
    <property type="entry name" value="Fdx_antiC-bd"/>
</dbReference>
<dbReference type="Pfam" id="PF03483">
    <property type="entry name" value="B3_4"/>
    <property type="match status" value="1"/>
</dbReference>
<dbReference type="NCBIfam" id="TIGR00472">
    <property type="entry name" value="pheT_bact"/>
    <property type="match status" value="1"/>
</dbReference>
<evidence type="ECO:0000256" key="2">
    <source>
        <dbReference type="ARBA" id="ARBA00008653"/>
    </source>
</evidence>
<organism evidence="20 21">
    <name type="scientific">Streptococcus anginosus</name>
    <dbReference type="NCBI Taxonomy" id="1328"/>
    <lineage>
        <taxon>Bacteria</taxon>
        <taxon>Bacillati</taxon>
        <taxon>Bacillota</taxon>
        <taxon>Bacilli</taxon>
        <taxon>Lactobacillales</taxon>
        <taxon>Streptococcaceae</taxon>
        <taxon>Streptococcus</taxon>
        <taxon>Streptococcus anginosus group</taxon>
    </lineage>
</organism>
<dbReference type="Pfam" id="PF03147">
    <property type="entry name" value="FDX-ACB"/>
    <property type="match status" value="1"/>
</dbReference>
<evidence type="ECO:0000256" key="3">
    <source>
        <dbReference type="ARBA" id="ARBA00011209"/>
    </source>
</evidence>
<dbReference type="FunFam" id="3.50.40.10:FF:000001">
    <property type="entry name" value="Phenylalanine--tRNA ligase beta subunit"/>
    <property type="match status" value="1"/>
</dbReference>
<evidence type="ECO:0000256" key="4">
    <source>
        <dbReference type="ARBA" id="ARBA00022490"/>
    </source>
</evidence>
<dbReference type="Gene3D" id="3.30.930.10">
    <property type="entry name" value="Bira Bifunctional Protein, Domain 2"/>
    <property type="match status" value="1"/>
</dbReference>
<evidence type="ECO:0000259" key="17">
    <source>
        <dbReference type="PROSITE" id="PS50886"/>
    </source>
</evidence>
<dbReference type="FunFam" id="3.30.56.10:FF:000002">
    <property type="entry name" value="Phenylalanine--tRNA ligase beta subunit"/>
    <property type="match status" value="1"/>
</dbReference>
<dbReference type="InterPro" id="IPR005146">
    <property type="entry name" value="B3/B4_tRNA-bd"/>
</dbReference>
<dbReference type="GO" id="GO:0140096">
    <property type="term" value="F:catalytic activity, acting on a protein"/>
    <property type="evidence" value="ECO:0007669"/>
    <property type="project" value="UniProtKB-ARBA"/>
</dbReference>
<dbReference type="InterPro" id="IPR045060">
    <property type="entry name" value="Phe-tRNA-ligase_IIc_bsu"/>
</dbReference>
<evidence type="ECO:0000313" key="20">
    <source>
        <dbReference type="EMBL" id="VTS37006.1"/>
    </source>
</evidence>
<reference evidence="20 21" key="1">
    <citation type="submission" date="2019-05" db="EMBL/GenBank/DDBJ databases">
        <authorList>
            <consortium name="Pathogen Informatics"/>
        </authorList>
    </citation>
    <scope>NUCLEOTIDE SEQUENCE [LARGE SCALE GENOMIC DNA]</scope>
    <source>
        <strain evidence="20 21">NCTC11062</strain>
    </source>
</reference>
<evidence type="ECO:0000256" key="13">
    <source>
        <dbReference type="ARBA" id="ARBA00023146"/>
    </source>
</evidence>
<name>A0A4U9ZBP7_STRAP</name>
<dbReference type="SMART" id="SM00896">
    <property type="entry name" value="FDX-ACB"/>
    <property type="match status" value="1"/>
</dbReference>
<dbReference type="GO" id="GO:0016740">
    <property type="term" value="F:transferase activity"/>
    <property type="evidence" value="ECO:0007669"/>
    <property type="project" value="UniProtKB-ARBA"/>
</dbReference>
<dbReference type="SMART" id="SM00874">
    <property type="entry name" value="B5"/>
    <property type="match status" value="1"/>
</dbReference>
<comment type="cofactor">
    <cofactor evidence="15">
        <name>Mg(2+)</name>
        <dbReference type="ChEBI" id="CHEBI:18420"/>
    </cofactor>
    <text evidence="15">Binds 2 magnesium ions per tetramer.</text>
</comment>
<feature type="domain" description="TRNA-binding" evidence="17">
    <location>
        <begin position="39"/>
        <end position="153"/>
    </location>
</feature>
<keyword evidence="6 15" id="KW-0436">Ligase</keyword>
<evidence type="ECO:0000256" key="7">
    <source>
        <dbReference type="ARBA" id="ARBA00022723"/>
    </source>
</evidence>
<dbReference type="CDD" id="cd00769">
    <property type="entry name" value="PheRS_beta_core"/>
    <property type="match status" value="1"/>
</dbReference>
<keyword evidence="4 15" id="KW-0963">Cytoplasm</keyword>